<keyword evidence="5" id="KW-1185">Reference proteome</keyword>
<dbReference type="CDD" id="cd23683">
    <property type="entry name" value="IFT52_CTD"/>
    <property type="match status" value="1"/>
</dbReference>
<dbReference type="Pfam" id="PF23352">
    <property type="entry name" value="IFT52_central"/>
    <property type="match status" value="1"/>
</dbReference>
<dbReference type="PANTHER" id="PTHR12969:SF7">
    <property type="entry name" value="INTRAFLAGELLAR TRANSPORT PROTEIN 52 HOMOLOG"/>
    <property type="match status" value="1"/>
</dbReference>
<evidence type="ECO:0000313" key="5">
    <source>
        <dbReference type="Proteomes" id="UP001165289"/>
    </source>
</evidence>
<reference evidence="4 5" key="1">
    <citation type="journal article" date="2023" name="BMC Biol.">
        <title>The compact genome of the sponge Oopsacas minuta (Hexactinellida) is lacking key metazoan core genes.</title>
        <authorList>
            <person name="Santini S."/>
            <person name="Schenkelaars Q."/>
            <person name="Jourda C."/>
            <person name="Duchesne M."/>
            <person name="Belahbib H."/>
            <person name="Rocher C."/>
            <person name="Selva M."/>
            <person name="Riesgo A."/>
            <person name="Vervoort M."/>
            <person name="Leys S.P."/>
            <person name="Kodjabachian L."/>
            <person name="Le Bivic A."/>
            <person name="Borchiellini C."/>
            <person name="Claverie J.M."/>
            <person name="Renard E."/>
        </authorList>
    </citation>
    <scope>NUCLEOTIDE SEQUENCE [LARGE SCALE GENOMIC DNA]</scope>
    <source>
        <strain evidence="4">SPO-2</strain>
    </source>
</reference>
<accession>A0AAV7K355</accession>
<organism evidence="4 5">
    <name type="scientific">Oopsacas minuta</name>
    <dbReference type="NCBI Taxonomy" id="111878"/>
    <lineage>
        <taxon>Eukaryota</taxon>
        <taxon>Metazoa</taxon>
        <taxon>Porifera</taxon>
        <taxon>Hexactinellida</taxon>
        <taxon>Hexasterophora</taxon>
        <taxon>Lyssacinosida</taxon>
        <taxon>Leucopsacidae</taxon>
        <taxon>Oopsacas</taxon>
    </lineage>
</organism>
<dbReference type="GO" id="GO:0030992">
    <property type="term" value="C:intraciliary transport particle B"/>
    <property type="evidence" value="ECO:0007669"/>
    <property type="project" value="TreeGrafter"/>
</dbReference>
<dbReference type="PANTHER" id="PTHR12969">
    <property type="entry name" value="NGD5/OSM-6/IFT52"/>
    <property type="match status" value="1"/>
</dbReference>
<dbReference type="InterPro" id="IPR029062">
    <property type="entry name" value="Class_I_gatase-like"/>
</dbReference>
<comment type="caution">
    <text evidence="4">The sequence shown here is derived from an EMBL/GenBank/DDBJ whole genome shotgun (WGS) entry which is preliminary data.</text>
</comment>
<evidence type="ECO:0000259" key="2">
    <source>
        <dbReference type="Pfam" id="PF23352"/>
    </source>
</evidence>
<feature type="domain" description="IFT52 GIFT" evidence="3">
    <location>
        <begin position="8"/>
        <end position="245"/>
    </location>
</feature>
<dbReference type="Pfam" id="PF23355">
    <property type="entry name" value="IFT52_GIFT"/>
    <property type="match status" value="1"/>
</dbReference>
<feature type="domain" description="IFT52 central" evidence="2">
    <location>
        <begin position="261"/>
        <end position="341"/>
    </location>
</feature>
<dbReference type="InterPro" id="IPR048643">
    <property type="entry name" value="Itf52_C"/>
</dbReference>
<dbReference type="InterPro" id="IPR039975">
    <property type="entry name" value="IFT52"/>
</dbReference>
<dbReference type="GO" id="GO:0005929">
    <property type="term" value="C:cilium"/>
    <property type="evidence" value="ECO:0007669"/>
    <property type="project" value="TreeGrafter"/>
</dbReference>
<dbReference type="Gene3D" id="6.10.250.2800">
    <property type="match status" value="1"/>
</dbReference>
<name>A0AAV7K355_9METZ</name>
<protein>
    <submittedName>
        <fullName evidence="4">Uncharacterized protein</fullName>
    </submittedName>
</protein>
<dbReference type="GO" id="GO:0042073">
    <property type="term" value="P:intraciliary transport"/>
    <property type="evidence" value="ECO:0007669"/>
    <property type="project" value="TreeGrafter"/>
</dbReference>
<sequence>MFGSTTQTIYFDTSKKEQFSLTNGLKILSQKLKSKWRLLSWKDDISMLSLTPGQVYIIPGPCEKFSAGEIKAIAQFLESGGNLIVLLGEGGENKYDTNINFLLEEYGIMVNSDSVIRTSYFKYFHPKEVLITGGLLNREITKASLSLHHSNDGNELTMNLLYPFGSTVSIRKPAIPIVSTGNASYPLNRPVCAFAKAGKGKIAVLGSVAFISDNYIEKEDNFLLLEIILEWLTGNSININQIDADDPDVSDYYYLPYTCKLANRVYFSLQECDEVPRDFTRLYNHSLYTLDSSVLPNVLEAYKEFQIKHEPLQLISPQFEAPLPSLNAAVFLPELNESAPPLLELYDLDDHFSSPRIRLAQLTNKCTDTDLDYFIHEAAKILGVDDKVSSQERTSKLYLELILSQLMEFKLSSIDEQY</sequence>
<dbReference type="GO" id="GO:0005814">
    <property type="term" value="C:centriole"/>
    <property type="evidence" value="ECO:0007669"/>
    <property type="project" value="TreeGrafter"/>
</dbReference>
<dbReference type="InterPro" id="IPR055458">
    <property type="entry name" value="IFT52_GIFT"/>
</dbReference>
<dbReference type="GO" id="GO:0060271">
    <property type="term" value="P:cilium assembly"/>
    <property type="evidence" value="ECO:0007669"/>
    <property type="project" value="TreeGrafter"/>
</dbReference>
<gene>
    <name evidence="4" type="ORF">LOD99_2121</name>
</gene>
<dbReference type="SUPFAM" id="SSF52317">
    <property type="entry name" value="Class I glutamine amidotransferase-like"/>
    <property type="match status" value="1"/>
</dbReference>
<evidence type="ECO:0000313" key="4">
    <source>
        <dbReference type="EMBL" id="KAI6655623.1"/>
    </source>
</evidence>
<proteinExistence type="predicted"/>
<evidence type="ECO:0000259" key="1">
    <source>
        <dbReference type="Pfam" id="PF21178"/>
    </source>
</evidence>
<dbReference type="EMBL" id="JAKMXF010000188">
    <property type="protein sequence ID" value="KAI6655623.1"/>
    <property type="molecule type" value="Genomic_DNA"/>
</dbReference>
<feature type="domain" description="Intraflagellar transport protein 52 C-terminal" evidence="1">
    <location>
        <begin position="352"/>
        <end position="403"/>
    </location>
</feature>
<dbReference type="Pfam" id="PF21178">
    <property type="entry name" value="Itf52_C"/>
    <property type="match status" value="1"/>
</dbReference>
<dbReference type="AlphaFoldDB" id="A0AAV7K355"/>
<evidence type="ECO:0000259" key="3">
    <source>
        <dbReference type="Pfam" id="PF23355"/>
    </source>
</evidence>
<dbReference type="Proteomes" id="UP001165289">
    <property type="component" value="Unassembled WGS sequence"/>
</dbReference>
<dbReference type="InterPro" id="IPR055460">
    <property type="entry name" value="IFT52_central"/>
</dbReference>